<dbReference type="Proteomes" id="UP000317650">
    <property type="component" value="Chromosome 4"/>
</dbReference>
<accession>A0A4S8KFK5</accession>
<dbReference type="EMBL" id="PYDT01000001">
    <property type="protein sequence ID" value="THU73858.1"/>
    <property type="molecule type" value="Genomic_DNA"/>
</dbReference>
<comment type="caution">
    <text evidence="1">The sequence shown here is derived from an EMBL/GenBank/DDBJ whole genome shotgun (WGS) entry which is preliminary data.</text>
</comment>
<evidence type="ECO:0000313" key="2">
    <source>
        <dbReference type="Proteomes" id="UP000317650"/>
    </source>
</evidence>
<keyword evidence="2" id="KW-1185">Reference proteome</keyword>
<organism evidence="1 2">
    <name type="scientific">Musa balbisiana</name>
    <name type="common">Banana</name>
    <dbReference type="NCBI Taxonomy" id="52838"/>
    <lineage>
        <taxon>Eukaryota</taxon>
        <taxon>Viridiplantae</taxon>
        <taxon>Streptophyta</taxon>
        <taxon>Embryophyta</taxon>
        <taxon>Tracheophyta</taxon>
        <taxon>Spermatophyta</taxon>
        <taxon>Magnoliopsida</taxon>
        <taxon>Liliopsida</taxon>
        <taxon>Zingiberales</taxon>
        <taxon>Musaceae</taxon>
        <taxon>Musa</taxon>
    </lineage>
</organism>
<name>A0A4S8KFK5_MUSBA</name>
<gene>
    <name evidence="1" type="ORF">C4D60_Mb04t27280</name>
</gene>
<protein>
    <submittedName>
        <fullName evidence="1">Uncharacterized protein</fullName>
    </submittedName>
</protein>
<sequence length="97" mass="10913">MDSMLAPSIGKPPPVHLLVGATGCVSLLLEDKRKHYNNKFLCRNLLPTSQKIQFARPSKSSLYRRFAAAKARISDQRFIERFDVASMKRQSAASFSN</sequence>
<evidence type="ECO:0000313" key="1">
    <source>
        <dbReference type="EMBL" id="THU73858.1"/>
    </source>
</evidence>
<reference evidence="1 2" key="1">
    <citation type="journal article" date="2019" name="Nat. Plants">
        <title>Genome sequencing of Musa balbisiana reveals subgenome evolution and function divergence in polyploid bananas.</title>
        <authorList>
            <person name="Yao X."/>
        </authorList>
    </citation>
    <scope>NUCLEOTIDE SEQUENCE [LARGE SCALE GENOMIC DNA]</scope>
    <source>
        <strain evidence="2">cv. DH-PKW</strain>
        <tissue evidence="1">Leaves</tissue>
    </source>
</reference>
<dbReference type="AlphaFoldDB" id="A0A4S8KFK5"/>
<proteinExistence type="predicted"/>